<dbReference type="NCBIfam" id="TIGR00068">
    <property type="entry name" value="glyox_I"/>
    <property type="match status" value="1"/>
</dbReference>
<evidence type="ECO:0000313" key="5">
    <source>
        <dbReference type="EMBL" id="VAW65165.1"/>
    </source>
</evidence>
<dbReference type="PANTHER" id="PTHR46036">
    <property type="entry name" value="LACTOYLGLUTATHIONE LYASE"/>
    <property type="match status" value="1"/>
</dbReference>
<dbReference type="GO" id="GO:0046872">
    <property type="term" value="F:metal ion binding"/>
    <property type="evidence" value="ECO:0007669"/>
    <property type="project" value="InterPro"/>
</dbReference>
<keyword evidence="5" id="KW-0456">Lyase</keyword>
<evidence type="ECO:0000256" key="1">
    <source>
        <dbReference type="ARBA" id="ARBA00030537"/>
    </source>
</evidence>
<evidence type="ECO:0000256" key="2">
    <source>
        <dbReference type="ARBA" id="ARBA00048273"/>
    </source>
</evidence>
<dbReference type="Gene3D" id="3.10.180.10">
    <property type="entry name" value="2,3-Dihydroxybiphenyl 1,2-Dioxygenase, domain 1"/>
    <property type="match status" value="1"/>
</dbReference>
<sequence length="150" mass="17125">MKYKTHKSKPHMQSENKKTNHKRKILHTMLRTTDMQKSVDFYTRILGMKVLRTLDQPDEKYTLCFIGYENEADSCVIELTYNYGVSHYEAGNSFGHIAISVDNCKQACEEINILGGNITLPATPLKGSNEIIAFVSDPDGYQIELIQRPH</sequence>
<feature type="domain" description="VOC" evidence="4">
    <location>
        <begin position="24"/>
        <end position="148"/>
    </location>
</feature>
<dbReference type="InterPro" id="IPR037523">
    <property type="entry name" value="VOC_core"/>
</dbReference>
<dbReference type="GO" id="GO:0005737">
    <property type="term" value="C:cytoplasm"/>
    <property type="evidence" value="ECO:0007669"/>
    <property type="project" value="TreeGrafter"/>
</dbReference>
<dbReference type="EMBL" id="UOFI01000063">
    <property type="protein sequence ID" value="VAW65165.1"/>
    <property type="molecule type" value="Genomic_DNA"/>
</dbReference>
<dbReference type="GO" id="GO:0019243">
    <property type="term" value="P:methylglyoxal catabolic process to D-lactate via S-lactoyl-glutathione"/>
    <property type="evidence" value="ECO:0007669"/>
    <property type="project" value="TreeGrafter"/>
</dbReference>
<comment type="catalytic activity">
    <reaction evidence="2">
        <text>(R)-S-lactoylglutathione = methylglyoxal + glutathione</text>
        <dbReference type="Rhea" id="RHEA:19069"/>
        <dbReference type="ChEBI" id="CHEBI:17158"/>
        <dbReference type="ChEBI" id="CHEBI:57474"/>
        <dbReference type="ChEBI" id="CHEBI:57925"/>
        <dbReference type="EC" id="4.4.1.5"/>
    </reaction>
</comment>
<evidence type="ECO:0000256" key="3">
    <source>
        <dbReference type="SAM" id="MobiDB-lite"/>
    </source>
</evidence>
<dbReference type="PROSITE" id="PS51819">
    <property type="entry name" value="VOC"/>
    <property type="match status" value="1"/>
</dbReference>
<dbReference type="PANTHER" id="PTHR46036:SF5">
    <property type="entry name" value="LACTOYLGLUTATHIONE LYASE"/>
    <property type="match status" value="1"/>
</dbReference>
<evidence type="ECO:0000259" key="4">
    <source>
        <dbReference type="PROSITE" id="PS51819"/>
    </source>
</evidence>
<organism evidence="5">
    <name type="scientific">hydrothermal vent metagenome</name>
    <dbReference type="NCBI Taxonomy" id="652676"/>
    <lineage>
        <taxon>unclassified sequences</taxon>
        <taxon>metagenomes</taxon>
        <taxon>ecological metagenomes</taxon>
    </lineage>
</organism>
<gene>
    <name evidence="5" type="ORF">MNBD_GAMMA09-879</name>
</gene>
<feature type="region of interest" description="Disordered" evidence="3">
    <location>
        <begin position="1"/>
        <end position="21"/>
    </location>
</feature>
<dbReference type="InterPro" id="IPR004361">
    <property type="entry name" value="Glyoxalase_1"/>
</dbReference>
<dbReference type="Pfam" id="PF00903">
    <property type="entry name" value="Glyoxalase"/>
    <property type="match status" value="1"/>
</dbReference>
<dbReference type="GO" id="GO:0004462">
    <property type="term" value="F:lactoylglutathione lyase activity"/>
    <property type="evidence" value="ECO:0007669"/>
    <property type="project" value="UniProtKB-EC"/>
</dbReference>
<proteinExistence type="predicted"/>
<name>A0A3B0XA48_9ZZZZ</name>
<dbReference type="AlphaFoldDB" id="A0A3B0XA48"/>
<reference evidence="5" key="1">
    <citation type="submission" date="2018-06" db="EMBL/GenBank/DDBJ databases">
        <authorList>
            <person name="Zhirakovskaya E."/>
        </authorList>
    </citation>
    <scope>NUCLEOTIDE SEQUENCE</scope>
</reference>
<protein>
    <recommendedName>
        <fullName evidence="1">Glyoxalase I</fullName>
    </recommendedName>
</protein>
<feature type="compositionally biased region" description="Basic residues" evidence="3">
    <location>
        <begin position="1"/>
        <end position="10"/>
    </location>
</feature>
<dbReference type="InterPro" id="IPR029068">
    <property type="entry name" value="Glyas_Bleomycin-R_OHBP_Dase"/>
</dbReference>
<dbReference type="SUPFAM" id="SSF54593">
    <property type="entry name" value="Glyoxalase/Bleomycin resistance protein/Dihydroxybiphenyl dioxygenase"/>
    <property type="match status" value="1"/>
</dbReference>
<dbReference type="InterPro" id="IPR004360">
    <property type="entry name" value="Glyas_Fos-R_dOase_dom"/>
</dbReference>
<accession>A0A3B0XA48</accession>